<feature type="chain" id="PRO_5045788306" evidence="1">
    <location>
        <begin position="21"/>
        <end position="139"/>
    </location>
</feature>
<name>A0ABQ6TLX3_9BACT</name>
<keyword evidence="3" id="KW-1185">Reference proteome</keyword>
<organism evidence="2 3">
    <name type="scientific">Oryzomonas sagensis</name>
    <dbReference type="NCBI Taxonomy" id="2603857"/>
    <lineage>
        <taxon>Bacteria</taxon>
        <taxon>Pseudomonadati</taxon>
        <taxon>Thermodesulfobacteriota</taxon>
        <taxon>Desulfuromonadia</taxon>
        <taxon>Geobacterales</taxon>
        <taxon>Geobacteraceae</taxon>
        <taxon>Oryzomonas</taxon>
    </lineage>
</organism>
<dbReference type="Proteomes" id="UP000798046">
    <property type="component" value="Unassembled WGS sequence"/>
</dbReference>
<evidence type="ECO:0000313" key="3">
    <source>
        <dbReference type="Proteomes" id="UP000798046"/>
    </source>
</evidence>
<dbReference type="RefSeq" id="WP_151157652.1">
    <property type="nucleotide sequence ID" value="NZ_VZRA01000004.1"/>
</dbReference>
<evidence type="ECO:0000256" key="1">
    <source>
        <dbReference type="SAM" id="SignalP"/>
    </source>
</evidence>
<reference evidence="2 3" key="1">
    <citation type="journal article" date="2020" name="Microorganisms">
        <title>Description of Three Novel Members in the Family Geobacteraceae, Oryzomonas japonicum gen. nov., sp. nov., Oryzomonas sagensis sp. nov., and Oryzomonas ruber sp. nov.</title>
        <authorList>
            <person name="Xu Z."/>
            <person name="Masuda Y."/>
            <person name="Hayakawa C."/>
            <person name="Ushijima N."/>
            <person name="Kawano K."/>
            <person name="Shiratori Y."/>
            <person name="Senoo K."/>
            <person name="Itoh H."/>
        </authorList>
    </citation>
    <scope>NUCLEOTIDE SEQUENCE [LARGE SCALE GENOMIC DNA]</scope>
    <source>
        <strain evidence="2 3">Red100</strain>
    </source>
</reference>
<comment type="caution">
    <text evidence="2">The sequence shown here is derived from an EMBL/GenBank/DDBJ whole genome shotgun (WGS) entry which is preliminary data.</text>
</comment>
<accession>A0ABQ6TLX3</accession>
<feature type="signal peptide" evidence="1">
    <location>
        <begin position="1"/>
        <end position="20"/>
    </location>
</feature>
<proteinExistence type="predicted"/>
<protein>
    <submittedName>
        <fullName evidence="2">Uncharacterized protein</fullName>
    </submittedName>
</protein>
<sequence length="139" mass="15459">MRKIIMIVAILTMTAMAAHAGTGATDITPHLTRCDAVAVIKTPIWQRLATAFIISETKVVRKTEFVETFGLLTVERAEDFASSFADKILSQNLSEIEQGRLFCTEDGSKNVLYIDFYGNGEKPVFSGRLLTDVAREEKR</sequence>
<evidence type="ECO:0000313" key="2">
    <source>
        <dbReference type="EMBL" id="KAB0669021.1"/>
    </source>
</evidence>
<dbReference type="EMBL" id="VZRA01000004">
    <property type="protein sequence ID" value="KAB0669021.1"/>
    <property type="molecule type" value="Genomic_DNA"/>
</dbReference>
<keyword evidence="1" id="KW-0732">Signal</keyword>
<gene>
    <name evidence="2" type="ORF">F6V30_14385</name>
</gene>